<evidence type="ECO:0000313" key="14">
    <source>
        <dbReference type="EMBL" id="TXF11328.1"/>
    </source>
</evidence>
<dbReference type="OrthoDB" id="9789811at2"/>
<dbReference type="GO" id="GO:0051087">
    <property type="term" value="F:protein-folding chaperone binding"/>
    <property type="evidence" value="ECO:0007669"/>
    <property type="project" value="InterPro"/>
</dbReference>
<keyword evidence="6 10" id="KW-0143">Chaperone</keyword>
<evidence type="ECO:0000256" key="8">
    <source>
        <dbReference type="ARBA" id="ARBA00072274"/>
    </source>
</evidence>
<dbReference type="FunCoup" id="A0A5C7EIT6">
    <property type="interactions" value="509"/>
</dbReference>
<dbReference type="InParanoid" id="A0A5C7EIT6"/>
<dbReference type="SUPFAM" id="SSF58014">
    <property type="entry name" value="Coiled-coil domain of nucleotide exchange factor GrpE"/>
    <property type="match status" value="1"/>
</dbReference>
<protein>
    <recommendedName>
        <fullName evidence="8 10">Protein GrpE</fullName>
    </recommendedName>
    <alternativeName>
        <fullName evidence="9 10">HSP-70 cofactor</fullName>
    </alternativeName>
</protein>
<evidence type="ECO:0000256" key="9">
    <source>
        <dbReference type="ARBA" id="ARBA00076414"/>
    </source>
</evidence>
<dbReference type="InterPro" id="IPR009012">
    <property type="entry name" value="GrpE_head"/>
</dbReference>
<dbReference type="PRINTS" id="PR00773">
    <property type="entry name" value="GRPEPROTEIN"/>
</dbReference>
<dbReference type="NCBIfam" id="NF010738">
    <property type="entry name" value="PRK14140.1"/>
    <property type="match status" value="1"/>
</dbReference>
<reference evidence="14 15" key="1">
    <citation type="submission" date="2019-08" db="EMBL/GenBank/DDBJ databases">
        <title>Pelomicrobium methylotrophicum gen. nov., sp. nov. a moderately thermophilic, facultatively anaerobic, lithoautotrophic and methylotrophic bacterium isolated from a terrestrial mud volcano.</title>
        <authorList>
            <person name="Slobodkina G.B."/>
            <person name="Merkel A.Y."/>
            <person name="Slobodkin A.I."/>
        </authorList>
    </citation>
    <scope>NUCLEOTIDE SEQUENCE [LARGE SCALE GENOMIC DNA]</scope>
    <source>
        <strain evidence="14 15">SM250</strain>
    </source>
</reference>
<dbReference type="CDD" id="cd00446">
    <property type="entry name" value="GrpE"/>
    <property type="match status" value="1"/>
</dbReference>
<gene>
    <name evidence="10 14" type="primary">grpE</name>
    <name evidence="14" type="ORF">FR698_10500</name>
</gene>
<dbReference type="NCBIfam" id="NF010748">
    <property type="entry name" value="PRK14150.1"/>
    <property type="match status" value="1"/>
</dbReference>
<dbReference type="EMBL" id="VPFL01000014">
    <property type="protein sequence ID" value="TXF11328.1"/>
    <property type="molecule type" value="Genomic_DNA"/>
</dbReference>
<dbReference type="Gene3D" id="3.90.20.20">
    <property type="match status" value="1"/>
</dbReference>
<evidence type="ECO:0000256" key="7">
    <source>
        <dbReference type="ARBA" id="ARBA00053401"/>
    </source>
</evidence>
<dbReference type="RefSeq" id="WP_147800159.1">
    <property type="nucleotide sequence ID" value="NZ_VPFL01000014.1"/>
</dbReference>
<dbReference type="NCBIfam" id="NF010737">
    <property type="entry name" value="PRK14139.1"/>
    <property type="match status" value="1"/>
</dbReference>
<dbReference type="SUPFAM" id="SSF51064">
    <property type="entry name" value="Head domain of nucleotide exchange factor GrpE"/>
    <property type="match status" value="1"/>
</dbReference>
<dbReference type="GO" id="GO:0005829">
    <property type="term" value="C:cytosol"/>
    <property type="evidence" value="ECO:0007669"/>
    <property type="project" value="TreeGrafter"/>
</dbReference>
<sequence length="205" mass="22302">MQEIEQDKAQTPAQSTEPPLSSATPSGAPVAEASAGQADTAAEGASQVDVIPSLEEMLRKAELAAQEHYDAWLRAKAEADNIRKRAEAEVASAHKYAVESFSTQLLPVKDSLETTLTVENASLEQLREGVTLTLKLLTQVFEKFGIREINPQGEKFDPHRHQAMTTVESDGPPGMVMQVMQKGYLLHDRVIRPALVVVSKAKSQA</sequence>
<evidence type="ECO:0000256" key="11">
    <source>
        <dbReference type="RuleBase" id="RU000639"/>
    </source>
</evidence>
<evidence type="ECO:0000313" key="15">
    <source>
        <dbReference type="Proteomes" id="UP000321201"/>
    </source>
</evidence>
<evidence type="ECO:0000256" key="2">
    <source>
        <dbReference type="ARBA" id="ARBA00009054"/>
    </source>
</evidence>
<feature type="region of interest" description="Disordered" evidence="13">
    <location>
        <begin position="1"/>
        <end position="46"/>
    </location>
</feature>
<accession>A0A5C7EIT6</accession>
<comment type="caution">
    <text evidence="14">The sequence shown here is derived from an EMBL/GenBank/DDBJ whole genome shotgun (WGS) entry which is preliminary data.</text>
</comment>
<dbReference type="PANTHER" id="PTHR21237:SF23">
    <property type="entry name" value="GRPE PROTEIN HOMOLOG, MITOCHONDRIAL"/>
    <property type="match status" value="1"/>
</dbReference>
<comment type="subunit">
    <text evidence="3 10">Homodimer.</text>
</comment>
<comment type="function">
    <text evidence="7 10 11">Participates actively in the response to hyperosmotic and heat shock by preventing the aggregation of stress-denatured proteins, in association with DnaK and GrpE. It is the nucleotide exchange factor for DnaK and may function as a thermosensor. Unfolded proteins bind initially to DnaJ; upon interaction with the DnaJ-bound protein, DnaK hydrolyzes its bound ATP, resulting in the formation of a stable complex. GrpE releases ADP from DnaK; ATP binding to DnaK triggers the release of the substrate protein, thus completing the reaction cycle. Several rounds of ATP-dependent interactions between DnaJ, DnaK and GrpE are required for fully efficient folding.</text>
</comment>
<evidence type="ECO:0000256" key="1">
    <source>
        <dbReference type="ARBA" id="ARBA00004496"/>
    </source>
</evidence>
<dbReference type="HAMAP" id="MF_01151">
    <property type="entry name" value="GrpE"/>
    <property type="match status" value="1"/>
</dbReference>
<keyword evidence="15" id="KW-1185">Reference proteome</keyword>
<organism evidence="14 15">
    <name type="scientific">Pelomicrobium methylotrophicum</name>
    <dbReference type="NCBI Taxonomy" id="2602750"/>
    <lineage>
        <taxon>Bacteria</taxon>
        <taxon>Pseudomonadati</taxon>
        <taxon>Pseudomonadota</taxon>
        <taxon>Hydrogenophilia</taxon>
        <taxon>Hydrogenophilia incertae sedis</taxon>
        <taxon>Pelomicrobium</taxon>
    </lineage>
</organism>
<feature type="compositionally biased region" description="Polar residues" evidence="13">
    <location>
        <begin position="9"/>
        <end position="25"/>
    </location>
</feature>
<evidence type="ECO:0000256" key="5">
    <source>
        <dbReference type="ARBA" id="ARBA00023016"/>
    </source>
</evidence>
<dbReference type="GO" id="GO:0051082">
    <property type="term" value="F:unfolded protein binding"/>
    <property type="evidence" value="ECO:0007669"/>
    <property type="project" value="TreeGrafter"/>
</dbReference>
<dbReference type="GO" id="GO:0000774">
    <property type="term" value="F:adenyl-nucleotide exchange factor activity"/>
    <property type="evidence" value="ECO:0007669"/>
    <property type="project" value="InterPro"/>
</dbReference>
<dbReference type="Proteomes" id="UP000321201">
    <property type="component" value="Unassembled WGS sequence"/>
</dbReference>
<evidence type="ECO:0000256" key="4">
    <source>
        <dbReference type="ARBA" id="ARBA00022490"/>
    </source>
</evidence>
<dbReference type="PANTHER" id="PTHR21237">
    <property type="entry name" value="GRPE PROTEIN"/>
    <property type="match status" value="1"/>
</dbReference>
<dbReference type="GO" id="GO:0042803">
    <property type="term" value="F:protein homodimerization activity"/>
    <property type="evidence" value="ECO:0007669"/>
    <property type="project" value="InterPro"/>
</dbReference>
<evidence type="ECO:0000256" key="13">
    <source>
        <dbReference type="SAM" id="MobiDB-lite"/>
    </source>
</evidence>
<evidence type="ECO:0000256" key="12">
    <source>
        <dbReference type="RuleBase" id="RU004478"/>
    </source>
</evidence>
<dbReference type="Pfam" id="PF01025">
    <property type="entry name" value="GrpE"/>
    <property type="match status" value="1"/>
</dbReference>
<evidence type="ECO:0000256" key="10">
    <source>
        <dbReference type="HAMAP-Rule" id="MF_01151"/>
    </source>
</evidence>
<name>A0A5C7EIT6_9PROT</name>
<dbReference type="GO" id="GO:0006457">
    <property type="term" value="P:protein folding"/>
    <property type="evidence" value="ECO:0007669"/>
    <property type="project" value="InterPro"/>
</dbReference>
<dbReference type="AlphaFoldDB" id="A0A5C7EIT6"/>
<evidence type="ECO:0000256" key="3">
    <source>
        <dbReference type="ARBA" id="ARBA00011738"/>
    </source>
</evidence>
<dbReference type="Gene3D" id="2.30.22.10">
    <property type="entry name" value="Head domain of nucleotide exchange factor GrpE"/>
    <property type="match status" value="1"/>
</dbReference>
<dbReference type="InterPro" id="IPR000740">
    <property type="entry name" value="GrpE"/>
</dbReference>
<keyword evidence="4 10" id="KW-0963">Cytoplasm</keyword>
<comment type="similarity">
    <text evidence="2 10 12">Belongs to the GrpE family.</text>
</comment>
<dbReference type="FunFam" id="2.30.22.10:FF:000001">
    <property type="entry name" value="Protein GrpE"/>
    <property type="match status" value="1"/>
</dbReference>
<proteinExistence type="inferred from homology"/>
<comment type="subcellular location">
    <subcellularLocation>
        <location evidence="1 10">Cytoplasm</location>
    </subcellularLocation>
</comment>
<dbReference type="InterPro" id="IPR013805">
    <property type="entry name" value="GrpE_CC"/>
</dbReference>
<evidence type="ECO:0000256" key="6">
    <source>
        <dbReference type="ARBA" id="ARBA00023186"/>
    </source>
</evidence>
<keyword evidence="5 10" id="KW-0346">Stress response</keyword>
<dbReference type="PROSITE" id="PS01071">
    <property type="entry name" value="GRPE"/>
    <property type="match status" value="1"/>
</dbReference>